<dbReference type="AlphaFoldDB" id="A0AAV9R9W4"/>
<feature type="region of interest" description="Disordered" evidence="1">
    <location>
        <begin position="1"/>
        <end position="49"/>
    </location>
</feature>
<name>A0AAV9R9W4_9TELE</name>
<keyword evidence="3" id="KW-1185">Reference proteome</keyword>
<dbReference type="Proteomes" id="UP001311232">
    <property type="component" value="Unassembled WGS sequence"/>
</dbReference>
<sequence length="179" mass="18996">MQKPQGAAVTSPQAPSAAVNKRGVYLVQTSPPTRASGAVHRQARPTIRPMPPASAHLSMREKYASWVPAPAPINRPRLSGPAGQPATPPKQSHTLLKCGSTACGWIQQDFAGLPTISKRGCLYRFIHNGVGGIVAATDCLVAIASQQQEENINVLELRGLQLALQHFLSGGMSWCGLTD</sequence>
<evidence type="ECO:0000313" key="2">
    <source>
        <dbReference type="EMBL" id="KAK5606623.1"/>
    </source>
</evidence>
<comment type="caution">
    <text evidence="2">The sequence shown here is derived from an EMBL/GenBank/DDBJ whole genome shotgun (WGS) entry which is preliminary data.</text>
</comment>
<proteinExistence type="predicted"/>
<reference evidence="2 3" key="1">
    <citation type="submission" date="2021-06" db="EMBL/GenBank/DDBJ databases">
        <authorList>
            <person name="Palmer J.M."/>
        </authorList>
    </citation>
    <scope>NUCLEOTIDE SEQUENCE [LARGE SCALE GENOMIC DNA]</scope>
    <source>
        <strain evidence="2 3">MEX-2019</strain>
        <tissue evidence="2">Muscle</tissue>
    </source>
</reference>
<dbReference type="EMBL" id="JAHHUM010002059">
    <property type="protein sequence ID" value="KAK5606623.1"/>
    <property type="molecule type" value="Genomic_DNA"/>
</dbReference>
<protein>
    <submittedName>
        <fullName evidence="2">Uncharacterized protein</fullName>
    </submittedName>
</protein>
<organism evidence="2 3">
    <name type="scientific">Crenichthys baileyi</name>
    <name type="common">White River springfish</name>
    <dbReference type="NCBI Taxonomy" id="28760"/>
    <lineage>
        <taxon>Eukaryota</taxon>
        <taxon>Metazoa</taxon>
        <taxon>Chordata</taxon>
        <taxon>Craniata</taxon>
        <taxon>Vertebrata</taxon>
        <taxon>Euteleostomi</taxon>
        <taxon>Actinopterygii</taxon>
        <taxon>Neopterygii</taxon>
        <taxon>Teleostei</taxon>
        <taxon>Neoteleostei</taxon>
        <taxon>Acanthomorphata</taxon>
        <taxon>Ovalentaria</taxon>
        <taxon>Atherinomorphae</taxon>
        <taxon>Cyprinodontiformes</taxon>
        <taxon>Goodeidae</taxon>
        <taxon>Crenichthys</taxon>
    </lineage>
</organism>
<evidence type="ECO:0000313" key="3">
    <source>
        <dbReference type="Proteomes" id="UP001311232"/>
    </source>
</evidence>
<accession>A0AAV9R9W4</accession>
<gene>
    <name evidence="2" type="ORF">CRENBAI_017891</name>
</gene>
<evidence type="ECO:0000256" key="1">
    <source>
        <dbReference type="SAM" id="MobiDB-lite"/>
    </source>
</evidence>